<dbReference type="SUPFAM" id="SSF51197">
    <property type="entry name" value="Clavaminate synthase-like"/>
    <property type="match status" value="1"/>
</dbReference>
<dbReference type="InterPro" id="IPR008775">
    <property type="entry name" value="Phytyl_CoA_dOase-like"/>
</dbReference>
<reference evidence="2" key="1">
    <citation type="submission" date="2016-10" db="EMBL/GenBank/DDBJ databases">
        <authorList>
            <person name="Varghese N."/>
            <person name="Submissions S."/>
        </authorList>
    </citation>
    <scope>NUCLEOTIDE SEQUENCE [LARGE SCALE GENOMIC DNA]</scope>
    <source>
        <strain evidence="2">DSM 45079</strain>
    </source>
</reference>
<keyword evidence="1" id="KW-0223">Dioxygenase</keyword>
<keyword evidence="1" id="KW-0560">Oxidoreductase</keyword>
<dbReference type="Pfam" id="PF05721">
    <property type="entry name" value="PhyH"/>
    <property type="match status" value="1"/>
</dbReference>
<protein>
    <submittedName>
        <fullName evidence="1">Phytanoyl-CoA dioxygenase (PhyH)</fullName>
    </submittedName>
</protein>
<dbReference type="GO" id="GO:0005506">
    <property type="term" value="F:iron ion binding"/>
    <property type="evidence" value="ECO:0007669"/>
    <property type="project" value="UniProtKB-ARBA"/>
</dbReference>
<name>A0A1H2LIH2_9ACTN</name>
<dbReference type="STRING" id="419479.SAMN04488563_6227"/>
<dbReference type="GO" id="GO:0016706">
    <property type="term" value="F:2-oxoglutarate-dependent dioxygenase activity"/>
    <property type="evidence" value="ECO:0007669"/>
    <property type="project" value="UniProtKB-ARBA"/>
</dbReference>
<organism evidence="1 2">
    <name type="scientific">Jiangella alkaliphila</name>
    <dbReference type="NCBI Taxonomy" id="419479"/>
    <lineage>
        <taxon>Bacteria</taxon>
        <taxon>Bacillati</taxon>
        <taxon>Actinomycetota</taxon>
        <taxon>Actinomycetes</taxon>
        <taxon>Jiangellales</taxon>
        <taxon>Jiangellaceae</taxon>
        <taxon>Jiangella</taxon>
    </lineage>
</organism>
<dbReference type="PANTHER" id="PTHR20883:SF48">
    <property type="entry name" value="ECTOINE DIOXYGENASE"/>
    <property type="match status" value="1"/>
</dbReference>
<keyword evidence="2" id="KW-1185">Reference proteome</keyword>
<evidence type="ECO:0000313" key="1">
    <source>
        <dbReference type="EMBL" id="SDU80820.1"/>
    </source>
</evidence>
<dbReference type="Proteomes" id="UP000182977">
    <property type="component" value="Chromosome I"/>
</dbReference>
<gene>
    <name evidence="1" type="ORF">SAMN04488563_6227</name>
</gene>
<dbReference type="PANTHER" id="PTHR20883">
    <property type="entry name" value="PHYTANOYL-COA DIOXYGENASE DOMAIN CONTAINING 1"/>
    <property type="match status" value="1"/>
</dbReference>
<sequence length="281" mass="30458">MDMATISIDAETGGDYPDWLYGAAEPVRTLPGLAHVGDDAPAAYSAGGFLAVERAFESARIEDALDGLLALMTSTADLDLQFEAGTPDDAGPAVRLDRVRRLMRFVDHEPRIGALAHDDAMLDVVRRLLGAEDVVLFQDMALLKPPGAGREKPWHQDKAFFPYAADARVVGVWIALDAATPANGCMHVIPGSHRDGPVVHFRRRDWQLCDTDVQVRRAATVPLPPGGALFFDGLLHHGTPANRTATRRRALQFHYTAADTVRLDDAARLAIFGSEGKDVSC</sequence>
<proteinExistence type="predicted"/>
<dbReference type="AlphaFoldDB" id="A0A1H2LIH2"/>
<dbReference type="EMBL" id="LT629791">
    <property type="protein sequence ID" value="SDU80820.1"/>
    <property type="molecule type" value="Genomic_DNA"/>
</dbReference>
<evidence type="ECO:0000313" key="2">
    <source>
        <dbReference type="Proteomes" id="UP000182977"/>
    </source>
</evidence>
<accession>A0A1H2LIH2</accession>
<dbReference type="Gene3D" id="2.60.120.620">
    <property type="entry name" value="q2cbj1_9rhob like domain"/>
    <property type="match status" value="1"/>
</dbReference>